<protein>
    <submittedName>
        <fullName evidence="2">Uncharacterized protein</fullName>
    </submittedName>
</protein>
<dbReference type="Proteomes" id="UP000765509">
    <property type="component" value="Unassembled WGS sequence"/>
</dbReference>
<feature type="region of interest" description="Disordered" evidence="1">
    <location>
        <begin position="38"/>
        <end position="98"/>
    </location>
</feature>
<proteinExistence type="predicted"/>
<feature type="compositionally biased region" description="Pro residues" evidence="1">
    <location>
        <begin position="43"/>
        <end position="54"/>
    </location>
</feature>
<evidence type="ECO:0000256" key="1">
    <source>
        <dbReference type="SAM" id="MobiDB-lite"/>
    </source>
</evidence>
<accession>A0A9Q3L4V9</accession>
<evidence type="ECO:0000313" key="3">
    <source>
        <dbReference type="Proteomes" id="UP000765509"/>
    </source>
</evidence>
<keyword evidence="3" id="KW-1185">Reference proteome</keyword>
<dbReference type="EMBL" id="AVOT02149619">
    <property type="protein sequence ID" value="MBW0592662.1"/>
    <property type="molecule type" value="Genomic_DNA"/>
</dbReference>
<name>A0A9Q3L4V9_9BASI</name>
<dbReference type="AlphaFoldDB" id="A0A9Q3L4V9"/>
<sequence length="98" mass="10955">MNSYLTVRKLLGHPNTCKLLNGYHPLIEKKNMMVLTSEWSKNKPPPPLKAPKPAPIASRSNFNVKKAAKILEQGQRQSTIHKTIHPGLHNPKDSTGCH</sequence>
<comment type="caution">
    <text evidence="2">The sequence shown here is derived from an EMBL/GenBank/DDBJ whole genome shotgun (WGS) entry which is preliminary data.</text>
</comment>
<reference evidence="2" key="1">
    <citation type="submission" date="2021-03" db="EMBL/GenBank/DDBJ databases">
        <title>Draft genome sequence of rust myrtle Austropuccinia psidii MF-1, a brazilian biotype.</title>
        <authorList>
            <person name="Quecine M.C."/>
            <person name="Pachon D.M.R."/>
            <person name="Bonatelli M.L."/>
            <person name="Correr F.H."/>
            <person name="Franceschini L.M."/>
            <person name="Leite T.F."/>
            <person name="Margarido G.R.A."/>
            <person name="Almeida C.A."/>
            <person name="Ferrarezi J.A."/>
            <person name="Labate C.A."/>
        </authorList>
    </citation>
    <scope>NUCLEOTIDE SEQUENCE</scope>
    <source>
        <strain evidence="2">MF-1</strain>
    </source>
</reference>
<organism evidence="2 3">
    <name type="scientific">Austropuccinia psidii MF-1</name>
    <dbReference type="NCBI Taxonomy" id="1389203"/>
    <lineage>
        <taxon>Eukaryota</taxon>
        <taxon>Fungi</taxon>
        <taxon>Dikarya</taxon>
        <taxon>Basidiomycota</taxon>
        <taxon>Pucciniomycotina</taxon>
        <taxon>Pucciniomycetes</taxon>
        <taxon>Pucciniales</taxon>
        <taxon>Sphaerophragmiaceae</taxon>
        <taxon>Austropuccinia</taxon>
    </lineage>
</organism>
<evidence type="ECO:0000313" key="2">
    <source>
        <dbReference type="EMBL" id="MBW0592662.1"/>
    </source>
</evidence>
<gene>
    <name evidence="2" type="ORF">O181_132377</name>
</gene>